<evidence type="ECO:0000313" key="1">
    <source>
        <dbReference type="EMBL" id="KAK1580505.1"/>
    </source>
</evidence>
<dbReference type="Proteomes" id="UP001230504">
    <property type="component" value="Unassembled WGS sequence"/>
</dbReference>
<proteinExistence type="predicted"/>
<organism evidence="1 2">
    <name type="scientific">Colletotrichum navitas</name>
    <dbReference type="NCBI Taxonomy" id="681940"/>
    <lineage>
        <taxon>Eukaryota</taxon>
        <taxon>Fungi</taxon>
        <taxon>Dikarya</taxon>
        <taxon>Ascomycota</taxon>
        <taxon>Pezizomycotina</taxon>
        <taxon>Sordariomycetes</taxon>
        <taxon>Hypocreomycetidae</taxon>
        <taxon>Glomerellales</taxon>
        <taxon>Glomerellaceae</taxon>
        <taxon>Colletotrichum</taxon>
        <taxon>Colletotrichum graminicola species complex</taxon>
    </lineage>
</organism>
<gene>
    <name evidence="1" type="ORF">LY79DRAFT_302272</name>
</gene>
<keyword evidence="2" id="KW-1185">Reference proteome</keyword>
<evidence type="ECO:0000313" key="2">
    <source>
        <dbReference type="Proteomes" id="UP001230504"/>
    </source>
</evidence>
<dbReference type="GeneID" id="85436530"/>
<sequence length="236" mass="26042">MLRSACLPSRRPPHAYRVPFHRYLNSLGLISHPLLLATIAMSVTIANQHSGRYHTGHQPLSPSFLRIDTVRHFWVRTLNTASSHPDVPRAVYLSGRCTPTLQYSSGYLGRTWLLSGAFTCRASIDQHGHRDEVEHIVPRFPATLGSQMLVRQILLLSCCFKRGGGTVPYLSSDMAASQGRCSSSHLRPLTESAVLAANDGPLQSTSARGRRRVRASSVCHRGAPHVCCAGWRQINL</sequence>
<reference evidence="1" key="1">
    <citation type="submission" date="2021-06" db="EMBL/GenBank/DDBJ databases">
        <title>Comparative genomics, transcriptomics and evolutionary studies reveal genomic signatures of adaptation to plant cell wall in hemibiotrophic fungi.</title>
        <authorList>
            <consortium name="DOE Joint Genome Institute"/>
            <person name="Baroncelli R."/>
            <person name="Diaz J.F."/>
            <person name="Benocci T."/>
            <person name="Peng M."/>
            <person name="Battaglia E."/>
            <person name="Haridas S."/>
            <person name="Andreopoulos W."/>
            <person name="Labutti K."/>
            <person name="Pangilinan J."/>
            <person name="Floch G.L."/>
            <person name="Makela M.R."/>
            <person name="Henrissat B."/>
            <person name="Grigoriev I.V."/>
            <person name="Crouch J.A."/>
            <person name="De Vries R.P."/>
            <person name="Sukno S.A."/>
            <person name="Thon M.R."/>
        </authorList>
    </citation>
    <scope>NUCLEOTIDE SEQUENCE</scope>
    <source>
        <strain evidence="1">CBS 125086</strain>
    </source>
</reference>
<dbReference type="AlphaFoldDB" id="A0AAD8V0Q6"/>
<protein>
    <submittedName>
        <fullName evidence="1">Uncharacterized protein</fullName>
    </submittedName>
</protein>
<dbReference type="RefSeq" id="XP_060411542.1">
    <property type="nucleotide sequence ID" value="XM_060552290.1"/>
</dbReference>
<comment type="caution">
    <text evidence="1">The sequence shown here is derived from an EMBL/GenBank/DDBJ whole genome shotgun (WGS) entry which is preliminary data.</text>
</comment>
<name>A0AAD8V0Q6_9PEZI</name>
<accession>A0AAD8V0Q6</accession>
<dbReference type="EMBL" id="JAHLJV010000054">
    <property type="protein sequence ID" value="KAK1580505.1"/>
    <property type="molecule type" value="Genomic_DNA"/>
</dbReference>